<reference evidence="3 4" key="1">
    <citation type="submission" date="2019-11" db="EMBL/GenBank/DDBJ databases">
        <title>Venturia inaequalis Genome Resource.</title>
        <authorList>
            <person name="Lichtner F.J."/>
        </authorList>
    </citation>
    <scope>NUCLEOTIDE SEQUENCE [LARGE SCALE GENOMIC DNA]</scope>
    <source>
        <strain evidence="3">Bline_iso_100314</strain>
    </source>
</reference>
<evidence type="ECO:0000259" key="2">
    <source>
        <dbReference type="PROSITE" id="PS50020"/>
    </source>
</evidence>
<feature type="domain" description="WW" evidence="2">
    <location>
        <begin position="285"/>
        <end position="317"/>
    </location>
</feature>
<dbReference type="AlphaFoldDB" id="A0A8H3U5N0"/>
<evidence type="ECO:0000256" key="1">
    <source>
        <dbReference type="SAM" id="MobiDB-lite"/>
    </source>
</evidence>
<dbReference type="PROSITE" id="PS50020">
    <property type="entry name" value="WW_DOMAIN_2"/>
    <property type="match status" value="1"/>
</dbReference>
<dbReference type="EMBL" id="WNWQ01000715">
    <property type="protein sequence ID" value="KAE9964336.1"/>
    <property type="molecule type" value="Genomic_DNA"/>
</dbReference>
<sequence length="688" mass="75064">MASHKRALSTGESSGPKRKQTESEPATPAKPQWGYVTSSKNAHPHDPAFEMLEIYLTLKEANDTIRGLSDADMDATVSWNEHVGSHGELELSRVDDEGQGIIYEVTRIPLRPHTDYACDKPSGNRLGKKPKASPFDAPGRSLHQSTNDVEKNSDSNSAPTFQAATRPIESKTTATQKPTIAPEVSAGKDRANRTSAQIASNKTTPTPKTTGGIRIHEITSPGSKASKEVLSSNAAATSKRASPIPGHRESAKPMIQASIATSTPVKRKENGITSAQVNTPDRVLPVLPQGWRAWPHAGTFFYENFVTGKTQWELPTEPASSSAVAPTWNPGTAMPRPVHTSPVPVGGIHQTGVQSHSGILQGNIQAQPMSTATHSYSAISPNTQLINRGSRTLVPMAAQPLQLHPAMTLLERGDAIDQHQQDSTPKHPREFIDTSKREEPINPLLHGIRIYFIRPCSPGCLQSISPLNITFPHSHPIEEGHFIKGETWWLNTNKQVTVHQHPLSETEVAELSDLEIASYIEALEDCAGRRLVLQDDNDLGWFERGWITRVGIWGFDMRRRQSLLNLKDEFVRRVSRKSGRAVDWFDASLVADGLVDASRSDVAQPRLPTAASASTTVLPFRANLVGEGVESRRGRPAIMAPSIDLSDYILDEDDDLDEVPAAEVAALVGSGTMDEYGRPISPPRRLLP</sequence>
<name>A0A8H3U5N0_VENIN</name>
<dbReference type="SUPFAM" id="SSF51045">
    <property type="entry name" value="WW domain"/>
    <property type="match status" value="1"/>
</dbReference>
<comment type="caution">
    <text evidence="3">The sequence shown here is derived from an EMBL/GenBank/DDBJ whole genome shotgun (WGS) entry which is preliminary data.</text>
</comment>
<organism evidence="3 4">
    <name type="scientific">Venturia inaequalis</name>
    <name type="common">Apple scab fungus</name>
    <dbReference type="NCBI Taxonomy" id="5025"/>
    <lineage>
        <taxon>Eukaryota</taxon>
        <taxon>Fungi</taxon>
        <taxon>Dikarya</taxon>
        <taxon>Ascomycota</taxon>
        <taxon>Pezizomycotina</taxon>
        <taxon>Dothideomycetes</taxon>
        <taxon>Pleosporomycetidae</taxon>
        <taxon>Venturiales</taxon>
        <taxon>Venturiaceae</taxon>
        <taxon>Venturia</taxon>
    </lineage>
</organism>
<dbReference type="InterPro" id="IPR036020">
    <property type="entry name" value="WW_dom_sf"/>
</dbReference>
<dbReference type="PROSITE" id="PS01159">
    <property type="entry name" value="WW_DOMAIN_1"/>
    <property type="match status" value="1"/>
</dbReference>
<protein>
    <recommendedName>
        <fullName evidence="2">WW domain-containing protein</fullName>
    </recommendedName>
</protein>
<evidence type="ECO:0000313" key="4">
    <source>
        <dbReference type="Proteomes" id="UP000433883"/>
    </source>
</evidence>
<dbReference type="Proteomes" id="UP000433883">
    <property type="component" value="Unassembled WGS sequence"/>
</dbReference>
<evidence type="ECO:0000313" key="3">
    <source>
        <dbReference type="EMBL" id="KAE9964336.1"/>
    </source>
</evidence>
<accession>A0A8H3U5N0</accession>
<gene>
    <name evidence="3" type="ORF">BLS_008452</name>
</gene>
<dbReference type="InterPro" id="IPR001202">
    <property type="entry name" value="WW_dom"/>
</dbReference>
<proteinExistence type="predicted"/>
<feature type="compositionally biased region" description="Polar residues" evidence="1">
    <location>
        <begin position="154"/>
        <end position="163"/>
    </location>
</feature>
<feature type="region of interest" description="Disordered" evidence="1">
    <location>
        <begin position="1"/>
        <end position="42"/>
    </location>
</feature>
<feature type="region of interest" description="Disordered" evidence="1">
    <location>
        <begin position="114"/>
        <end position="194"/>
    </location>
</feature>